<dbReference type="AlphaFoldDB" id="A0A2C9CRK1"/>
<reference evidence="3" key="1">
    <citation type="submission" date="2017-09" db="EMBL/GenBank/DDBJ databases">
        <authorList>
            <person name="Varghese N."/>
            <person name="Submissions S."/>
        </authorList>
    </citation>
    <scope>NUCLEOTIDE SEQUENCE [LARGE SCALE GENOMIC DNA]</scope>
    <source>
        <strain evidence="3">C7</strain>
    </source>
</reference>
<dbReference type="EMBL" id="OCTN01000002">
    <property type="protein sequence ID" value="SOH93833.1"/>
    <property type="molecule type" value="Genomic_DNA"/>
</dbReference>
<protein>
    <submittedName>
        <fullName evidence="2">Cbb3-type cytochrome oxidase, subunit 3</fullName>
    </submittedName>
</protein>
<dbReference type="Proteomes" id="UP000220034">
    <property type="component" value="Unassembled WGS sequence"/>
</dbReference>
<keyword evidence="1" id="KW-1133">Transmembrane helix</keyword>
<evidence type="ECO:0000256" key="1">
    <source>
        <dbReference type="SAM" id="Phobius"/>
    </source>
</evidence>
<dbReference type="CDD" id="cd01324">
    <property type="entry name" value="cbb3_Oxidase_CcoQ"/>
    <property type="match status" value="1"/>
</dbReference>
<dbReference type="OrthoDB" id="9801588at2"/>
<organism evidence="2 3">
    <name type="scientific">Pontivivens marinum</name>
    <dbReference type="NCBI Taxonomy" id="1690039"/>
    <lineage>
        <taxon>Bacteria</taxon>
        <taxon>Pseudomonadati</taxon>
        <taxon>Pseudomonadota</taxon>
        <taxon>Alphaproteobacteria</taxon>
        <taxon>Rhodobacterales</taxon>
        <taxon>Paracoccaceae</taxon>
        <taxon>Pontivivens</taxon>
    </lineage>
</organism>
<proteinExistence type="predicted"/>
<evidence type="ECO:0000313" key="3">
    <source>
        <dbReference type="Proteomes" id="UP000220034"/>
    </source>
</evidence>
<dbReference type="InterPro" id="IPR008621">
    <property type="entry name" value="Cbb3-typ_cyt_oxidase_comp"/>
</dbReference>
<sequence>MDMYSTLREIADSWVLLGLTLFFIGTVFWAFRPGSRDLHSDASAIPFRDDEPRCQNACPDCTCKGAIAALEERHDV</sequence>
<accession>A0A2C9CRK1</accession>
<keyword evidence="1" id="KW-0472">Membrane</keyword>
<keyword evidence="3" id="KW-1185">Reference proteome</keyword>
<dbReference type="Pfam" id="PF05545">
    <property type="entry name" value="FixQ"/>
    <property type="match status" value="1"/>
</dbReference>
<feature type="transmembrane region" description="Helical" evidence="1">
    <location>
        <begin position="13"/>
        <end position="31"/>
    </location>
</feature>
<dbReference type="RefSeq" id="WP_097929382.1">
    <property type="nucleotide sequence ID" value="NZ_OCTN01000002.1"/>
</dbReference>
<gene>
    <name evidence="2" type="ORF">SAMN06273572_102511</name>
</gene>
<keyword evidence="1" id="KW-0812">Transmembrane</keyword>
<name>A0A2C9CRK1_9RHOB</name>
<evidence type="ECO:0000313" key="2">
    <source>
        <dbReference type="EMBL" id="SOH93833.1"/>
    </source>
</evidence>